<evidence type="ECO:0000256" key="2">
    <source>
        <dbReference type="ARBA" id="ARBA00005466"/>
    </source>
</evidence>
<dbReference type="Pfam" id="PF08031">
    <property type="entry name" value="BBE"/>
    <property type="match status" value="1"/>
</dbReference>
<name>A0AAW0FFM3_9APHY</name>
<dbReference type="InterPro" id="IPR016169">
    <property type="entry name" value="FAD-bd_PCMH_sub2"/>
</dbReference>
<dbReference type="EMBL" id="JASBNA010000064">
    <property type="protein sequence ID" value="KAK7679042.1"/>
    <property type="molecule type" value="Genomic_DNA"/>
</dbReference>
<dbReference type="PANTHER" id="PTHR42973:SF39">
    <property type="entry name" value="FAD-BINDING PCMH-TYPE DOMAIN-CONTAINING PROTEIN"/>
    <property type="match status" value="1"/>
</dbReference>
<evidence type="ECO:0000259" key="6">
    <source>
        <dbReference type="PROSITE" id="PS51387"/>
    </source>
</evidence>
<evidence type="ECO:0000313" key="8">
    <source>
        <dbReference type="Proteomes" id="UP001385951"/>
    </source>
</evidence>
<evidence type="ECO:0000256" key="1">
    <source>
        <dbReference type="ARBA" id="ARBA00001974"/>
    </source>
</evidence>
<dbReference type="InterPro" id="IPR050416">
    <property type="entry name" value="FAD-linked_Oxidoreductase"/>
</dbReference>
<evidence type="ECO:0000256" key="3">
    <source>
        <dbReference type="ARBA" id="ARBA00022630"/>
    </source>
</evidence>
<accession>A0AAW0FFM3</accession>
<dbReference type="InterPro" id="IPR006094">
    <property type="entry name" value="Oxid_FAD_bind_N"/>
</dbReference>
<sequence>MESLKLQGRILTSADGEDFEKALQRNSALSVLPAKYVVQPATYSDIPPVLAFATSQKPPLEIAVKCGGIHTSTWSSTNGGIVIDMTSLHAVNVSEDKQSVTVQGGAVWGNVYEECKKAGIDVVGSPLWFVGVSGFLLGGGYGPLSGERGLAVDNIISAKVILADGRIVQTSATEEPDLFWAIRGGGGRFGILAEVQLKAFPSVAPITSGVIVYPGTEIVNVLKLIKEWSATQSGKEKISISFARSGPQSQPSIMILPWVSEDHDGTRSATVLAPFKEGPVKPVFEKTHASPDMLAVSHGADASFASAPKRFSIRGAFVADFYEELILEVWDRWVKFTENPDVKASGVMWDLTKSDKICEVKSTDTAMPIRERNYWVGVQGRTNNPEADAAIKEFLSSTITFIREKNAALSGKDYGFWMNMSEGDEKPEDVYGANLPRLREVKTKYDPRNIFSKGVPILPL</sequence>
<evidence type="ECO:0000313" key="7">
    <source>
        <dbReference type="EMBL" id="KAK7679042.1"/>
    </source>
</evidence>
<dbReference type="InterPro" id="IPR016166">
    <property type="entry name" value="FAD-bd_PCMH"/>
</dbReference>
<keyword evidence="8" id="KW-1185">Reference proteome</keyword>
<dbReference type="InterPro" id="IPR016167">
    <property type="entry name" value="FAD-bd_PCMH_sub1"/>
</dbReference>
<dbReference type="Pfam" id="PF01565">
    <property type="entry name" value="FAD_binding_4"/>
    <property type="match status" value="1"/>
</dbReference>
<proteinExistence type="inferred from homology"/>
<protein>
    <recommendedName>
        <fullName evidence="6">FAD-binding PCMH-type domain-containing protein</fullName>
    </recommendedName>
</protein>
<comment type="similarity">
    <text evidence="2">Belongs to the oxygen-dependent FAD-linked oxidoreductase family.</text>
</comment>
<dbReference type="Gene3D" id="3.40.462.20">
    <property type="match status" value="1"/>
</dbReference>
<gene>
    <name evidence="7" type="ORF">QCA50_017986</name>
</gene>
<dbReference type="InterPro" id="IPR036318">
    <property type="entry name" value="FAD-bd_PCMH-like_sf"/>
</dbReference>
<keyword evidence="5" id="KW-0560">Oxidoreductase</keyword>
<evidence type="ECO:0000256" key="4">
    <source>
        <dbReference type="ARBA" id="ARBA00022827"/>
    </source>
</evidence>
<dbReference type="Proteomes" id="UP001385951">
    <property type="component" value="Unassembled WGS sequence"/>
</dbReference>
<dbReference type="GO" id="GO:0016491">
    <property type="term" value="F:oxidoreductase activity"/>
    <property type="evidence" value="ECO:0007669"/>
    <property type="project" value="UniProtKB-KW"/>
</dbReference>
<dbReference type="Gene3D" id="3.30.465.10">
    <property type="match status" value="1"/>
</dbReference>
<keyword evidence="4" id="KW-0274">FAD</keyword>
<dbReference type="PANTHER" id="PTHR42973">
    <property type="entry name" value="BINDING OXIDOREDUCTASE, PUTATIVE (AFU_ORTHOLOGUE AFUA_1G17690)-RELATED"/>
    <property type="match status" value="1"/>
</dbReference>
<dbReference type="AlphaFoldDB" id="A0AAW0FFM3"/>
<feature type="domain" description="FAD-binding PCMH-type" evidence="6">
    <location>
        <begin position="29"/>
        <end position="202"/>
    </location>
</feature>
<comment type="cofactor">
    <cofactor evidence="1">
        <name>FAD</name>
        <dbReference type="ChEBI" id="CHEBI:57692"/>
    </cofactor>
</comment>
<keyword evidence="3" id="KW-0285">Flavoprotein</keyword>
<dbReference type="PROSITE" id="PS51387">
    <property type="entry name" value="FAD_PCMH"/>
    <property type="match status" value="1"/>
</dbReference>
<dbReference type="SUPFAM" id="SSF56176">
    <property type="entry name" value="FAD-binding/transporter-associated domain-like"/>
    <property type="match status" value="1"/>
</dbReference>
<dbReference type="GO" id="GO:0071949">
    <property type="term" value="F:FAD binding"/>
    <property type="evidence" value="ECO:0007669"/>
    <property type="project" value="InterPro"/>
</dbReference>
<reference evidence="7 8" key="1">
    <citation type="submission" date="2022-09" db="EMBL/GenBank/DDBJ databases">
        <authorList>
            <person name="Palmer J.M."/>
        </authorList>
    </citation>
    <scope>NUCLEOTIDE SEQUENCE [LARGE SCALE GENOMIC DNA]</scope>
    <source>
        <strain evidence="7 8">DSM 7382</strain>
    </source>
</reference>
<dbReference type="Gene3D" id="3.30.43.10">
    <property type="entry name" value="Uridine Diphospho-n-acetylenolpyruvylglucosamine Reductase, domain 2"/>
    <property type="match status" value="1"/>
</dbReference>
<organism evidence="7 8">
    <name type="scientific">Cerrena zonata</name>
    <dbReference type="NCBI Taxonomy" id="2478898"/>
    <lineage>
        <taxon>Eukaryota</taxon>
        <taxon>Fungi</taxon>
        <taxon>Dikarya</taxon>
        <taxon>Basidiomycota</taxon>
        <taxon>Agaricomycotina</taxon>
        <taxon>Agaricomycetes</taxon>
        <taxon>Polyporales</taxon>
        <taxon>Cerrenaceae</taxon>
        <taxon>Cerrena</taxon>
    </lineage>
</organism>
<comment type="caution">
    <text evidence="7">The sequence shown here is derived from an EMBL/GenBank/DDBJ whole genome shotgun (WGS) entry which is preliminary data.</text>
</comment>
<evidence type="ECO:0000256" key="5">
    <source>
        <dbReference type="ARBA" id="ARBA00023002"/>
    </source>
</evidence>
<dbReference type="InterPro" id="IPR012951">
    <property type="entry name" value="BBE"/>
</dbReference>